<feature type="transmembrane region" description="Helical" evidence="17">
    <location>
        <begin position="367"/>
        <end position="390"/>
    </location>
</feature>
<reference evidence="18" key="2">
    <citation type="submission" date="2021-09" db="EMBL/GenBank/DDBJ databases">
        <authorList>
            <person name="Jia N."/>
            <person name="Wang J."/>
            <person name="Shi W."/>
            <person name="Du L."/>
            <person name="Sun Y."/>
            <person name="Zhan W."/>
            <person name="Jiang J."/>
            <person name="Wang Q."/>
            <person name="Zhang B."/>
            <person name="Ji P."/>
            <person name="Sakyi L.B."/>
            <person name="Cui X."/>
            <person name="Yuan T."/>
            <person name="Jiang B."/>
            <person name="Yang W."/>
            <person name="Lam T.T.-Y."/>
            <person name="Chang Q."/>
            <person name="Ding S."/>
            <person name="Wang X."/>
            <person name="Zhu J."/>
            <person name="Ruan X."/>
            <person name="Zhao L."/>
            <person name="Wei J."/>
            <person name="Que T."/>
            <person name="Du C."/>
            <person name="Cheng J."/>
            <person name="Dai P."/>
            <person name="Han X."/>
            <person name="Huang E."/>
            <person name="Gao Y."/>
            <person name="Liu J."/>
            <person name="Shao H."/>
            <person name="Ye R."/>
            <person name="Li L."/>
            <person name="Wei W."/>
            <person name="Wang X."/>
            <person name="Wang C."/>
            <person name="Huo Q."/>
            <person name="Li W."/>
            <person name="Guo W."/>
            <person name="Chen H."/>
            <person name="Chen S."/>
            <person name="Zhou L."/>
            <person name="Zhou L."/>
            <person name="Ni X."/>
            <person name="Tian J."/>
            <person name="Zhou Y."/>
            <person name="Sheng Y."/>
            <person name="Liu T."/>
            <person name="Pan Y."/>
            <person name="Xia L."/>
            <person name="Li J."/>
            <person name="Zhao F."/>
            <person name="Cao W."/>
        </authorList>
    </citation>
    <scope>NUCLEOTIDE SEQUENCE</scope>
    <source>
        <strain evidence="18">Rsan-2018</strain>
        <tissue evidence="18">Larvae</tissue>
    </source>
</reference>
<keyword evidence="9" id="KW-0406">Ion transport</keyword>
<keyword evidence="6" id="KW-0029">Amino-acid transport</keyword>
<gene>
    <name evidence="18" type="ORF">HPB52_014721</name>
</gene>
<evidence type="ECO:0000256" key="14">
    <source>
        <dbReference type="ARBA" id="ARBA00040215"/>
    </source>
</evidence>
<feature type="transmembrane region" description="Helical" evidence="17">
    <location>
        <begin position="402"/>
        <end position="420"/>
    </location>
</feature>
<comment type="similarity">
    <text evidence="2">Belongs to the sodium:neurotransmitter symporter (SNF) (TC 2.A.22) family.</text>
</comment>
<feature type="binding site" evidence="15">
    <location>
        <position position="32"/>
    </location>
    <ligand>
        <name>Na(+)</name>
        <dbReference type="ChEBI" id="CHEBI:29101"/>
        <label>1</label>
    </ligand>
</feature>
<dbReference type="EMBL" id="JABSTV010001246">
    <property type="protein sequence ID" value="KAH7976498.1"/>
    <property type="molecule type" value="Genomic_DNA"/>
</dbReference>
<feature type="transmembrane region" description="Helical" evidence="17">
    <location>
        <begin position="209"/>
        <end position="242"/>
    </location>
</feature>
<dbReference type="PANTHER" id="PTHR11616">
    <property type="entry name" value="SODIUM/CHLORIDE DEPENDENT TRANSPORTER"/>
    <property type="match status" value="1"/>
</dbReference>
<evidence type="ECO:0000256" key="5">
    <source>
        <dbReference type="ARBA" id="ARBA00022847"/>
    </source>
</evidence>
<dbReference type="Proteomes" id="UP000821837">
    <property type="component" value="Chromosome 10"/>
</dbReference>
<keyword evidence="8 15" id="KW-0915">Sodium</keyword>
<comment type="subcellular location">
    <subcellularLocation>
        <location evidence="1">Membrane</location>
        <topology evidence="1">Multi-pass membrane protein</topology>
    </subcellularLocation>
</comment>
<evidence type="ECO:0000256" key="2">
    <source>
        <dbReference type="ARBA" id="ARBA00006459"/>
    </source>
</evidence>
<evidence type="ECO:0000256" key="4">
    <source>
        <dbReference type="ARBA" id="ARBA00022692"/>
    </source>
</evidence>
<evidence type="ECO:0000256" key="3">
    <source>
        <dbReference type="ARBA" id="ARBA00022448"/>
    </source>
</evidence>
<proteinExistence type="inferred from homology"/>
<evidence type="ECO:0000313" key="18">
    <source>
        <dbReference type="EMBL" id="KAH7976498.1"/>
    </source>
</evidence>
<protein>
    <recommendedName>
        <fullName evidence="14">Sodium-dependent nutrient amino acid transporter 1</fullName>
    </recommendedName>
</protein>
<evidence type="ECO:0000256" key="9">
    <source>
        <dbReference type="ARBA" id="ARBA00023065"/>
    </source>
</evidence>
<feature type="transmembrane region" description="Helical" evidence="17">
    <location>
        <begin position="53"/>
        <end position="75"/>
    </location>
</feature>
<dbReference type="GO" id="GO:0015293">
    <property type="term" value="F:symporter activity"/>
    <property type="evidence" value="ECO:0007669"/>
    <property type="project" value="UniProtKB-KW"/>
</dbReference>
<comment type="function">
    <text evidence="13">Unusual broad substrate spectrum amino acid:sodium cotransporter that promotes absorption of the D isomers of essential amino acids. Neutral amino acids are the preferred substrates, especially methionine and phenylalanine.</text>
</comment>
<keyword evidence="4 17" id="KW-0812">Transmembrane</keyword>
<dbReference type="AlphaFoldDB" id="A0A9D4T7N9"/>
<dbReference type="InterPro" id="IPR037272">
    <property type="entry name" value="SNS_sf"/>
</dbReference>
<accession>A0A9D4T7N9</accession>
<evidence type="ECO:0000256" key="1">
    <source>
        <dbReference type="ARBA" id="ARBA00004141"/>
    </source>
</evidence>
<evidence type="ECO:0000256" key="7">
    <source>
        <dbReference type="ARBA" id="ARBA00022989"/>
    </source>
</evidence>
<keyword evidence="11" id="KW-0325">Glycoprotein</keyword>
<dbReference type="GO" id="GO:0035725">
    <property type="term" value="P:sodium ion transmembrane transport"/>
    <property type="evidence" value="ECO:0007669"/>
    <property type="project" value="TreeGrafter"/>
</dbReference>
<keyword evidence="5" id="KW-0769">Symport</keyword>
<dbReference type="GO" id="GO:0046872">
    <property type="term" value="F:metal ion binding"/>
    <property type="evidence" value="ECO:0007669"/>
    <property type="project" value="UniProtKB-KW"/>
</dbReference>
<keyword evidence="7 17" id="KW-1133">Transmembrane helix</keyword>
<keyword evidence="19" id="KW-1185">Reference proteome</keyword>
<keyword evidence="3" id="KW-0813">Transport</keyword>
<feature type="disulfide bond" evidence="16">
    <location>
        <begin position="86"/>
        <end position="95"/>
    </location>
</feature>
<dbReference type="InterPro" id="IPR000175">
    <property type="entry name" value="Na/ntran_symport"/>
</dbReference>
<feature type="transmembrane region" description="Helical" evidence="17">
    <location>
        <begin position="475"/>
        <end position="500"/>
    </location>
</feature>
<keyword evidence="10 17" id="KW-0472">Membrane</keyword>
<evidence type="ECO:0000256" key="16">
    <source>
        <dbReference type="PIRSR" id="PIRSR600175-2"/>
    </source>
</evidence>
<feature type="transmembrane region" description="Helical" evidence="17">
    <location>
        <begin position="183"/>
        <end position="203"/>
    </location>
</feature>
<comment type="caution">
    <text evidence="18">The sequence shown here is derived from an EMBL/GenBank/DDBJ whole genome shotgun (WGS) entry which is preliminary data.</text>
</comment>
<dbReference type="VEuPathDB" id="VectorBase:RSAN_055705"/>
<keyword evidence="15" id="KW-0479">Metal-binding</keyword>
<feature type="transmembrane region" description="Helical" evidence="17">
    <location>
        <begin position="441"/>
        <end position="460"/>
    </location>
</feature>
<evidence type="ECO:0000256" key="11">
    <source>
        <dbReference type="ARBA" id="ARBA00023180"/>
    </source>
</evidence>
<evidence type="ECO:0000256" key="10">
    <source>
        <dbReference type="ARBA" id="ARBA00023136"/>
    </source>
</evidence>
<dbReference type="PRINTS" id="PR00176">
    <property type="entry name" value="NANEUSMPORT"/>
</dbReference>
<evidence type="ECO:0000256" key="6">
    <source>
        <dbReference type="ARBA" id="ARBA00022970"/>
    </source>
</evidence>
<evidence type="ECO:0000256" key="15">
    <source>
        <dbReference type="PIRSR" id="PIRSR600175-1"/>
    </source>
</evidence>
<dbReference type="SUPFAM" id="SSF161070">
    <property type="entry name" value="SNF-like"/>
    <property type="match status" value="1"/>
</dbReference>
<dbReference type="GO" id="GO:0005886">
    <property type="term" value="C:plasma membrane"/>
    <property type="evidence" value="ECO:0007669"/>
    <property type="project" value="TreeGrafter"/>
</dbReference>
<feature type="binding site" evidence="15">
    <location>
        <position position="337"/>
    </location>
    <ligand>
        <name>Na(+)</name>
        <dbReference type="ChEBI" id="CHEBI:29101"/>
        <label>1</label>
    </ligand>
</feature>
<dbReference type="Pfam" id="PF00209">
    <property type="entry name" value="SNF"/>
    <property type="match status" value="2"/>
</dbReference>
<evidence type="ECO:0000256" key="8">
    <source>
        <dbReference type="ARBA" id="ARBA00023053"/>
    </source>
</evidence>
<dbReference type="PANTHER" id="PTHR11616:SF321">
    <property type="entry name" value="SODIUM-DEPENDENT NUTRIENT AMINO ACID TRANSPORTER 1-RELATED"/>
    <property type="match status" value="1"/>
</dbReference>
<reference evidence="18" key="1">
    <citation type="journal article" date="2020" name="Cell">
        <title>Large-Scale Comparative Analyses of Tick Genomes Elucidate Their Genetic Diversity and Vector Capacities.</title>
        <authorList>
            <consortium name="Tick Genome and Microbiome Consortium (TIGMIC)"/>
            <person name="Jia N."/>
            <person name="Wang J."/>
            <person name="Shi W."/>
            <person name="Du L."/>
            <person name="Sun Y."/>
            <person name="Zhan W."/>
            <person name="Jiang J.F."/>
            <person name="Wang Q."/>
            <person name="Zhang B."/>
            <person name="Ji P."/>
            <person name="Bell-Sakyi L."/>
            <person name="Cui X.M."/>
            <person name="Yuan T.T."/>
            <person name="Jiang B.G."/>
            <person name="Yang W.F."/>
            <person name="Lam T.T."/>
            <person name="Chang Q.C."/>
            <person name="Ding S.J."/>
            <person name="Wang X.J."/>
            <person name="Zhu J.G."/>
            <person name="Ruan X.D."/>
            <person name="Zhao L."/>
            <person name="Wei J.T."/>
            <person name="Ye R.Z."/>
            <person name="Que T.C."/>
            <person name="Du C.H."/>
            <person name="Zhou Y.H."/>
            <person name="Cheng J.X."/>
            <person name="Dai P.F."/>
            <person name="Guo W.B."/>
            <person name="Han X.H."/>
            <person name="Huang E.J."/>
            <person name="Li L.F."/>
            <person name="Wei W."/>
            <person name="Gao Y.C."/>
            <person name="Liu J.Z."/>
            <person name="Shao H.Z."/>
            <person name="Wang X."/>
            <person name="Wang C.C."/>
            <person name="Yang T.C."/>
            <person name="Huo Q.B."/>
            <person name="Li W."/>
            <person name="Chen H.Y."/>
            <person name="Chen S.E."/>
            <person name="Zhou L.G."/>
            <person name="Ni X.B."/>
            <person name="Tian J.H."/>
            <person name="Sheng Y."/>
            <person name="Liu T."/>
            <person name="Pan Y.S."/>
            <person name="Xia L.Y."/>
            <person name="Li J."/>
            <person name="Zhao F."/>
            <person name="Cao W.C."/>
        </authorList>
    </citation>
    <scope>NUCLEOTIDE SEQUENCE</scope>
    <source>
        <strain evidence="18">Rsan-2018</strain>
    </source>
</reference>
<organism evidence="18 19">
    <name type="scientific">Rhipicephalus sanguineus</name>
    <name type="common">Brown dog tick</name>
    <name type="synonym">Ixodes sanguineus</name>
    <dbReference type="NCBI Taxonomy" id="34632"/>
    <lineage>
        <taxon>Eukaryota</taxon>
        <taxon>Metazoa</taxon>
        <taxon>Ecdysozoa</taxon>
        <taxon>Arthropoda</taxon>
        <taxon>Chelicerata</taxon>
        <taxon>Arachnida</taxon>
        <taxon>Acari</taxon>
        <taxon>Parasitiformes</taxon>
        <taxon>Ixodida</taxon>
        <taxon>Ixodoidea</taxon>
        <taxon>Ixodidae</taxon>
        <taxon>Rhipicephalinae</taxon>
        <taxon>Rhipicephalus</taxon>
        <taxon>Rhipicephalus</taxon>
    </lineage>
</organism>
<keyword evidence="16" id="KW-1015">Disulfide bond</keyword>
<sequence>MEAAEAAEPRDKWGYKIESILSCLSLSLGLGNIWRFPYLIYKNGGGVPVVMMYTVFLTSIYYNVISSYALAYFYYSLWKVQPWTTCNPEWTNEYCFVQGSVFKSCKEANESLLILFGRVNSTESDAVAINNGSVVIMVPRDEFESRYKGCKNANETSMEQFFYKRFLGLSSGITEPGGAQADLFVALLVAWFVVFIAVCRGIRSSGKVAFLIVLVSLLVMVALLIRGTTLTGVSFGIAYYLLPKWRRLLEYERRIRHRCRRCHRQSGGRSRVFTVLGSMSFRMRISMVDLLKIGDMNADGLYTTGLGLVLIAFPQAVSTVSQPNLWAAVFFAMIFLLTVGSQMAFVETLLSPLKDGYEYLRQRRTTLAAVACCIGFLLGIPLTMQGGFYMLTAIDTEVTGNLIRWIALFEIGYMAIGYGINRLSTDAEFMLDSPLGSPVELCWKFLCPVLLLIICISSLLESGPLTLGAYVYPDWVHVIGAALVAVPVCAMFIGGVVHFVKCQGSWSEATQPLPDWGPKDSETLMRYQLVLLDRVVLPSRKASVAQGPIKRSCLRWNLKSPPSPTRSRLPQLLVPSKPSSCKMRIHLRALHETPVELRRRCHKEN</sequence>
<evidence type="ECO:0000256" key="17">
    <source>
        <dbReference type="SAM" id="Phobius"/>
    </source>
</evidence>
<evidence type="ECO:0000256" key="12">
    <source>
        <dbReference type="ARBA" id="ARBA00023201"/>
    </source>
</evidence>
<feature type="transmembrane region" description="Helical" evidence="17">
    <location>
        <begin position="325"/>
        <end position="346"/>
    </location>
</feature>
<name>A0A9D4T7N9_RHISA</name>
<evidence type="ECO:0000313" key="19">
    <source>
        <dbReference type="Proteomes" id="UP000821837"/>
    </source>
</evidence>
<evidence type="ECO:0000256" key="13">
    <source>
        <dbReference type="ARBA" id="ARBA00037785"/>
    </source>
</evidence>
<keyword evidence="12" id="KW-0739">Sodium transport</keyword>
<feature type="binding site" evidence="15">
    <location>
        <position position="341"/>
    </location>
    <ligand>
        <name>Na(+)</name>
        <dbReference type="ChEBI" id="CHEBI:29101"/>
        <label>1</label>
    </ligand>
</feature>
<dbReference type="PROSITE" id="PS50267">
    <property type="entry name" value="NA_NEUROTRAN_SYMP_3"/>
    <property type="match status" value="1"/>
</dbReference>